<proteinExistence type="predicted"/>
<name>A1ZM65_MICM2</name>
<sequence>MKKYIIVIVFGTLALTGYSQSKFRVLASSGASTITGKNSALSVGQVLSNSYQIKVAPRSYLSLVHSSGGTVQISKAGVYNVATLEKRLDEQRKSLSSRYATYIISELTKKGKENINANRYKYMNVTGSVKRATFNAFSVYLPDRSNFYDPKVTITWQALVGTKNYLLKIMDRFEEEVLYTKTLADTSTVVDFSQGKLKGALDCLVFIESKERGIQSDKYGLFRLDEEDAPKFNKAYSAFKASNKATRNATAQLSEAFFFEDKGFYTDALRCYQAAVKMSEQADAYVIALQQFLVRRNMGQTPEEDKND</sequence>
<dbReference type="eggNOG" id="ENOG5032BUM">
    <property type="taxonomic scope" value="Bacteria"/>
</dbReference>
<dbReference type="OrthoDB" id="977247at2"/>
<accession>A1ZM65</accession>
<dbReference type="Proteomes" id="UP000004095">
    <property type="component" value="Unassembled WGS sequence"/>
</dbReference>
<evidence type="ECO:0000313" key="1">
    <source>
        <dbReference type="EMBL" id="EAY28597.1"/>
    </source>
</evidence>
<reference evidence="1 2" key="1">
    <citation type="submission" date="2007-01" db="EMBL/GenBank/DDBJ databases">
        <authorList>
            <person name="Haygood M."/>
            <person name="Podell S."/>
            <person name="Anderson C."/>
            <person name="Hopkinson B."/>
            <person name="Roe K."/>
            <person name="Barbeau K."/>
            <person name="Gaasterland T."/>
            <person name="Ferriera S."/>
            <person name="Johnson J."/>
            <person name="Kravitz S."/>
            <person name="Beeson K."/>
            <person name="Sutton G."/>
            <person name="Rogers Y.-H."/>
            <person name="Friedman R."/>
            <person name="Frazier M."/>
            <person name="Venter J.C."/>
        </authorList>
    </citation>
    <scope>NUCLEOTIDE SEQUENCE [LARGE SCALE GENOMIC DNA]</scope>
    <source>
        <strain evidence="1 2">ATCC 23134</strain>
    </source>
</reference>
<protein>
    <submittedName>
        <fullName evidence="1">Uncharacterized protein</fullName>
    </submittedName>
</protein>
<evidence type="ECO:0000313" key="2">
    <source>
        <dbReference type="Proteomes" id="UP000004095"/>
    </source>
</evidence>
<dbReference type="EMBL" id="AAWS01000015">
    <property type="protein sequence ID" value="EAY28597.1"/>
    <property type="molecule type" value="Genomic_DNA"/>
</dbReference>
<comment type="caution">
    <text evidence="1">The sequence shown here is derived from an EMBL/GenBank/DDBJ whole genome shotgun (WGS) entry which is preliminary data.</text>
</comment>
<keyword evidence="2" id="KW-1185">Reference proteome</keyword>
<dbReference type="RefSeq" id="WP_002697880.1">
    <property type="nucleotide sequence ID" value="NZ_AAWS01000015.1"/>
</dbReference>
<dbReference type="AlphaFoldDB" id="A1ZM65"/>
<organism evidence="1 2">
    <name type="scientific">Microscilla marina ATCC 23134</name>
    <dbReference type="NCBI Taxonomy" id="313606"/>
    <lineage>
        <taxon>Bacteria</taxon>
        <taxon>Pseudomonadati</taxon>
        <taxon>Bacteroidota</taxon>
        <taxon>Cytophagia</taxon>
        <taxon>Cytophagales</taxon>
        <taxon>Microscillaceae</taxon>
        <taxon>Microscilla</taxon>
    </lineage>
</organism>
<gene>
    <name evidence="1" type="ORF">M23134_04444</name>
</gene>